<accession>A0A2T5GBJ7</accession>
<dbReference type="EMBL" id="PEBV01000014">
    <property type="protein sequence ID" value="PTQ53563.1"/>
    <property type="molecule type" value="Genomic_DNA"/>
</dbReference>
<reference evidence="2 3" key="1">
    <citation type="submission" date="2017-08" db="EMBL/GenBank/DDBJ databases">
        <title>Burning lignite coal seam in the remote Altai Mountains harbors a hydrogen-driven thermophilic microbial community.</title>
        <authorList>
            <person name="Kadnikov V.V."/>
            <person name="Mardanov A.V."/>
            <person name="Ivasenko D."/>
            <person name="Beletsky A.V."/>
            <person name="Karnachuk O.V."/>
            <person name="Ravin N.V."/>
        </authorList>
    </citation>
    <scope>NUCLEOTIDE SEQUENCE [LARGE SCALE GENOMIC DNA]</scope>
    <source>
        <strain evidence="2">AL33</strain>
    </source>
</reference>
<feature type="transmembrane region" description="Helical" evidence="1">
    <location>
        <begin position="31"/>
        <end position="52"/>
    </location>
</feature>
<keyword evidence="1" id="KW-1133">Transmembrane helix</keyword>
<keyword evidence="1" id="KW-0472">Membrane</keyword>
<dbReference type="AlphaFoldDB" id="A0A2T5GBJ7"/>
<evidence type="ECO:0000313" key="2">
    <source>
        <dbReference type="EMBL" id="PTQ53563.1"/>
    </source>
</evidence>
<name>A0A2T5GBJ7_HYDSH</name>
<evidence type="ECO:0000256" key="1">
    <source>
        <dbReference type="SAM" id="Phobius"/>
    </source>
</evidence>
<sequence>MKVESIVSGEEVKRMSGRTVKRWRLARDERGGVGVLIVVGLTAFAILVSVFFTDVFTVFTGMRMNQTAADAAALAAAREATKVYIEALQNKLEGKIARLDGEVDREAWRRYEDDCYESCGTDADGHESCSTVCPPSIVPYWNAVVADWSVPGPIVRHLPSNPNPGGYDPTVKIPLDEAVRYFYRDDCPAVPLCGSVIEPRANFRRDVDAAIEHALAGRIRSAAEEFAGENGAYTVNAVTYVKQDAQDVSAFAIQVTVERRLSFLSVDARVFSNSPAVHNAAAADIDRIRGLPEAYYDGR</sequence>
<keyword evidence="1" id="KW-0812">Transmembrane</keyword>
<gene>
    <name evidence="2" type="ORF">HSCHL_1740</name>
</gene>
<evidence type="ECO:0000313" key="3">
    <source>
        <dbReference type="Proteomes" id="UP000244180"/>
    </source>
</evidence>
<organism evidence="2 3">
    <name type="scientific">Hydrogenibacillus schlegelii</name>
    <name type="common">Bacillus schlegelii</name>
    <dbReference type="NCBI Taxonomy" id="1484"/>
    <lineage>
        <taxon>Bacteria</taxon>
        <taxon>Bacillati</taxon>
        <taxon>Bacillota</taxon>
        <taxon>Bacilli</taxon>
        <taxon>Bacillales</taxon>
        <taxon>Bacillales Family X. Incertae Sedis</taxon>
        <taxon>Hydrogenibacillus</taxon>
    </lineage>
</organism>
<dbReference type="Proteomes" id="UP000244180">
    <property type="component" value="Unassembled WGS sequence"/>
</dbReference>
<protein>
    <submittedName>
        <fullName evidence="2">Uncharacterized protein</fullName>
    </submittedName>
</protein>
<comment type="caution">
    <text evidence="2">The sequence shown here is derived from an EMBL/GenBank/DDBJ whole genome shotgun (WGS) entry which is preliminary data.</text>
</comment>
<proteinExistence type="predicted"/>